<dbReference type="Proteomes" id="UP000503349">
    <property type="component" value="Chromosome 15"/>
</dbReference>
<dbReference type="PANTHER" id="PTHR45784:SF3">
    <property type="entry name" value="C-TYPE LECTIN DOMAIN FAMILY 4 MEMBER K-LIKE-RELATED"/>
    <property type="match status" value="1"/>
</dbReference>
<evidence type="ECO:0000259" key="3">
    <source>
        <dbReference type="PROSITE" id="PS50041"/>
    </source>
</evidence>
<dbReference type="InterPro" id="IPR001304">
    <property type="entry name" value="C-type_lectin-like"/>
</dbReference>
<dbReference type="SUPFAM" id="SSF56436">
    <property type="entry name" value="C-type lectin-like"/>
    <property type="match status" value="2"/>
</dbReference>
<dbReference type="InterPro" id="IPR018378">
    <property type="entry name" value="C-type_lectin_CS"/>
</dbReference>
<dbReference type="Gene3D" id="3.10.100.10">
    <property type="entry name" value="Mannose-Binding Protein A, subunit A"/>
    <property type="match status" value="2"/>
</dbReference>
<feature type="domain" description="C-type lectin" evidence="3">
    <location>
        <begin position="154"/>
        <end position="254"/>
    </location>
</feature>
<evidence type="ECO:0000313" key="4">
    <source>
        <dbReference type="EMBL" id="KAF3700660.1"/>
    </source>
</evidence>
<dbReference type="PROSITE" id="PS00615">
    <property type="entry name" value="C_TYPE_LECTIN_1"/>
    <property type="match status" value="2"/>
</dbReference>
<dbReference type="PANTHER" id="PTHR45784">
    <property type="entry name" value="C-TYPE LECTIN DOMAIN FAMILY 20 MEMBER A-RELATED"/>
    <property type="match status" value="1"/>
</dbReference>
<dbReference type="EMBL" id="CM015726">
    <property type="protein sequence ID" value="KAF3700660.1"/>
    <property type="molecule type" value="Genomic_DNA"/>
</dbReference>
<dbReference type="InterPro" id="IPR016186">
    <property type="entry name" value="C-type_lectin-like/link_sf"/>
</dbReference>
<feature type="transmembrane region" description="Helical" evidence="2">
    <location>
        <begin position="6"/>
        <end position="28"/>
    </location>
</feature>
<name>A0A6G1QDB4_CHAAH</name>
<reference evidence="5" key="2">
    <citation type="submission" date="2019-02" db="EMBL/GenBank/DDBJ databases">
        <title>Opniocepnalus argus Var Kimnra genome.</title>
        <authorList>
            <person name="Zhou C."/>
            <person name="Xiao S."/>
        </authorList>
    </citation>
    <scope>NUCLEOTIDE SEQUENCE [LARGE SCALE GENOMIC DNA]</scope>
</reference>
<keyword evidence="5" id="KW-1185">Reference proteome</keyword>
<keyword evidence="1" id="KW-1015">Disulfide bond</keyword>
<gene>
    <name evidence="4" type="ORF">EXN66_Car016348</name>
</gene>
<dbReference type="OrthoDB" id="6369810at2759"/>
<accession>A0A6G1QDB4</accession>
<organism evidence="4 5">
    <name type="scientific">Channa argus</name>
    <name type="common">Northern snakehead</name>
    <name type="synonym">Ophicephalus argus</name>
    <dbReference type="NCBI Taxonomy" id="215402"/>
    <lineage>
        <taxon>Eukaryota</taxon>
        <taxon>Metazoa</taxon>
        <taxon>Chordata</taxon>
        <taxon>Craniata</taxon>
        <taxon>Vertebrata</taxon>
        <taxon>Euteleostomi</taxon>
        <taxon>Actinopterygii</taxon>
        <taxon>Neopterygii</taxon>
        <taxon>Teleostei</taxon>
        <taxon>Neoteleostei</taxon>
        <taxon>Acanthomorphata</taxon>
        <taxon>Anabantaria</taxon>
        <taxon>Anabantiformes</taxon>
        <taxon>Channoidei</taxon>
        <taxon>Channidae</taxon>
        <taxon>Channa</taxon>
    </lineage>
</organism>
<feature type="domain" description="C-type lectin" evidence="3">
    <location>
        <begin position="25"/>
        <end position="139"/>
    </location>
</feature>
<keyword evidence="2" id="KW-1133">Transmembrane helix</keyword>
<keyword evidence="2" id="KW-0472">Membrane</keyword>
<proteinExistence type="predicted"/>
<dbReference type="InterPro" id="IPR016187">
    <property type="entry name" value="CTDL_fold"/>
</dbReference>
<reference evidence="4 5" key="1">
    <citation type="submission" date="2019-02" db="EMBL/GenBank/DDBJ databases">
        <title>Opniocepnalus argus genome.</title>
        <authorList>
            <person name="Zhou C."/>
            <person name="Xiao S."/>
        </authorList>
    </citation>
    <scope>NUCLEOTIDE SEQUENCE [LARGE SCALE GENOMIC DNA]</scope>
    <source>
        <strain evidence="4">OARG1902GOOAL</strain>
        <tissue evidence="4">Muscle</tissue>
    </source>
</reference>
<evidence type="ECO:0000256" key="2">
    <source>
        <dbReference type="SAM" id="Phobius"/>
    </source>
</evidence>
<sequence>MNGTVVIMMVLSGLCFIPSCFLHLYYLLSDGKTWTEAQSYCRSKYTDLATVQNDQQLAELNQFIGSDYYSWIGLHSESETWRWSLENKNYYVGGEADFRMWTAGAPFLNQIYNKVCVLIRTSGKWEDADCSNTLPFICYNGTAGTLNHSLSLIFVNEPKSWTEAQKYCRQHHTDLASVRNQAENDQMKLMIHNQTTWIGLYRDLWKWSDGSSYSVNNWYSGGAPSATATNICVVSYFGKWKNLDCNTKHDIACFLAETRKQVVKMVVEKKDSSVDIEELKEDILQQLMENFKSQGLVGEVKLRWVEQPDGKVFHKINMKEDTKDSGTFD</sequence>
<protein>
    <submittedName>
        <fullName evidence="4">Lymphocyte antigen 75</fullName>
    </submittedName>
</protein>
<keyword evidence="2" id="KW-0812">Transmembrane</keyword>
<evidence type="ECO:0000256" key="1">
    <source>
        <dbReference type="ARBA" id="ARBA00023157"/>
    </source>
</evidence>
<evidence type="ECO:0000313" key="5">
    <source>
        <dbReference type="Proteomes" id="UP000503349"/>
    </source>
</evidence>
<dbReference type="Pfam" id="PF00059">
    <property type="entry name" value="Lectin_C"/>
    <property type="match status" value="2"/>
</dbReference>
<dbReference type="PROSITE" id="PS50041">
    <property type="entry name" value="C_TYPE_LECTIN_2"/>
    <property type="match status" value="2"/>
</dbReference>
<dbReference type="AlphaFoldDB" id="A0A6G1QDB4"/>
<dbReference type="SMART" id="SM00034">
    <property type="entry name" value="CLECT"/>
    <property type="match status" value="2"/>
</dbReference>